<reference evidence="2" key="1">
    <citation type="submission" date="2023-03" db="EMBL/GenBank/DDBJ databases">
        <title>Massive genome expansion in bonnet fungi (Mycena s.s.) driven by repeated elements and novel gene families across ecological guilds.</title>
        <authorList>
            <consortium name="Lawrence Berkeley National Laboratory"/>
            <person name="Harder C.B."/>
            <person name="Miyauchi S."/>
            <person name="Viragh M."/>
            <person name="Kuo A."/>
            <person name="Thoen E."/>
            <person name="Andreopoulos B."/>
            <person name="Lu D."/>
            <person name="Skrede I."/>
            <person name="Drula E."/>
            <person name="Henrissat B."/>
            <person name="Morin E."/>
            <person name="Kohler A."/>
            <person name="Barry K."/>
            <person name="LaButti K."/>
            <person name="Morin E."/>
            <person name="Salamov A."/>
            <person name="Lipzen A."/>
            <person name="Mereny Z."/>
            <person name="Hegedus B."/>
            <person name="Baldrian P."/>
            <person name="Stursova M."/>
            <person name="Weitz H."/>
            <person name="Taylor A."/>
            <person name="Grigoriev I.V."/>
            <person name="Nagy L.G."/>
            <person name="Martin F."/>
            <person name="Kauserud H."/>
        </authorList>
    </citation>
    <scope>NUCLEOTIDE SEQUENCE</scope>
    <source>
        <strain evidence="2">9144</strain>
    </source>
</reference>
<feature type="compositionally biased region" description="Low complexity" evidence="1">
    <location>
        <begin position="185"/>
        <end position="195"/>
    </location>
</feature>
<accession>A0AAD6V4H2</accession>
<feature type="region of interest" description="Disordered" evidence="1">
    <location>
        <begin position="15"/>
        <end position="55"/>
    </location>
</feature>
<comment type="caution">
    <text evidence="2">The sequence shown here is derived from an EMBL/GenBank/DDBJ whole genome shotgun (WGS) entry which is preliminary data.</text>
</comment>
<feature type="region of interest" description="Disordered" evidence="1">
    <location>
        <begin position="185"/>
        <end position="205"/>
    </location>
</feature>
<name>A0AAD6V4H2_9AGAR</name>
<evidence type="ECO:0000313" key="2">
    <source>
        <dbReference type="EMBL" id="KAJ7199623.1"/>
    </source>
</evidence>
<proteinExistence type="predicted"/>
<protein>
    <recommendedName>
        <fullName evidence="4">F-box domain-containing protein</fullName>
    </recommendedName>
</protein>
<dbReference type="InterPro" id="IPR032675">
    <property type="entry name" value="LRR_dom_sf"/>
</dbReference>
<evidence type="ECO:0008006" key="4">
    <source>
        <dbReference type="Google" id="ProtNLM"/>
    </source>
</evidence>
<dbReference type="SUPFAM" id="SSF52047">
    <property type="entry name" value="RNI-like"/>
    <property type="match status" value="1"/>
</dbReference>
<dbReference type="Gene3D" id="3.80.10.10">
    <property type="entry name" value="Ribonuclease Inhibitor"/>
    <property type="match status" value="1"/>
</dbReference>
<evidence type="ECO:0000313" key="3">
    <source>
        <dbReference type="Proteomes" id="UP001219525"/>
    </source>
</evidence>
<dbReference type="EMBL" id="JARJCW010000067">
    <property type="protein sequence ID" value="KAJ7199623.1"/>
    <property type="molecule type" value="Genomic_DNA"/>
</dbReference>
<sequence>MTSFSGDAFAEHMKAAAVQRDSYTTPAPTARKRTRHERNSSASTAPSEDKRDEMPANPLVALNTSRPATRNAAIAVKSFVKKQKLCGEQLIQLDSFLNDTPTIQEGKIFTLLLSLQNNVCCHLLSHATHSLVTQTNIQSYTDVVETRCLKNSSSRTRTLHGAVDITYQVTNDVQQEVDDLIDAASTDSASTPTSEDGPRPSEAANGLAKRTCGFVVVPRFTINAPLYGSRLPAGIWSLIKSLSAQWGRLELTIPAPDFLELCEIAGPFPHLQVVALNSDRYGNEHAEFRAPFLHAPKLQVLCLSNAFIDCFERELGERSQSTLAVRFPIHRSATEIFRMFKKFPNLRHLIVSTIHLIDDLPPQLSAPCPPLRSLVLYDCAFVLKYLTLPTLENLEIMFPNGGYGQLILDFVARSSCTLTFLGLEFFNDDSELECALRAAPSVASLRLSFDSTPQNACFVLRRLDILPHLKNIHVRVWSADNVDIWDMFLGLVQARPALLVADFCEISGRVPLPTAQQIAGFKAAVDRGMRITLRMNHDEPWQWPDGPEEDMDETFRSGFRAGGSLSYVWNYYPPIV</sequence>
<organism evidence="2 3">
    <name type="scientific">Mycena pura</name>
    <dbReference type="NCBI Taxonomy" id="153505"/>
    <lineage>
        <taxon>Eukaryota</taxon>
        <taxon>Fungi</taxon>
        <taxon>Dikarya</taxon>
        <taxon>Basidiomycota</taxon>
        <taxon>Agaricomycotina</taxon>
        <taxon>Agaricomycetes</taxon>
        <taxon>Agaricomycetidae</taxon>
        <taxon>Agaricales</taxon>
        <taxon>Marasmiineae</taxon>
        <taxon>Mycenaceae</taxon>
        <taxon>Mycena</taxon>
    </lineage>
</organism>
<gene>
    <name evidence="2" type="ORF">GGX14DRAFT_661513</name>
</gene>
<dbReference type="Proteomes" id="UP001219525">
    <property type="component" value="Unassembled WGS sequence"/>
</dbReference>
<keyword evidence="3" id="KW-1185">Reference proteome</keyword>
<dbReference type="AlphaFoldDB" id="A0AAD6V4H2"/>
<evidence type="ECO:0000256" key="1">
    <source>
        <dbReference type="SAM" id="MobiDB-lite"/>
    </source>
</evidence>